<feature type="compositionally biased region" description="Low complexity" evidence="1">
    <location>
        <begin position="189"/>
        <end position="209"/>
    </location>
</feature>
<organism evidence="2 3">
    <name type="scientific">Caulochytrium protostelioides</name>
    <dbReference type="NCBI Taxonomy" id="1555241"/>
    <lineage>
        <taxon>Eukaryota</taxon>
        <taxon>Fungi</taxon>
        <taxon>Fungi incertae sedis</taxon>
        <taxon>Chytridiomycota</taxon>
        <taxon>Chytridiomycota incertae sedis</taxon>
        <taxon>Chytridiomycetes</taxon>
        <taxon>Caulochytriales</taxon>
        <taxon>Caulochytriaceae</taxon>
        <taxon>Caulochytrium</taxon>
    </lineage>
</organism>
<feature type="region of interest" description="Disordered" evidence="1">
    <location>
        <begin position="104"/>
        <end position="127"/>
    </location>
</feature>
<proteinExistence type="predicted"/>
<sequence length="485" mass="48179">MYRRASHTSMPCYSQPYEWAMAADEHLWEFGDPRLSLADDLASLHSSTGSSLMAPTPPPEGMAFAPRRLTASASSASLTAAMSASATMSPSAAMSASATSATSTATAPSAGARPPLPAMRAKSTSALSVRSHLDRLKRLFRDVVDAPSRAASGGAGSVSGASHTSASAIASTTAAFTAPWGSLSASPSLTSLSTAPASTASSPVSTPVLTHMSTGSRRKRHPSIALPRALPAFEAVDPSAAVLDADDGDPDAGSAFDRGLAYDLNPSHVFTAGLGFSVMGAAGGDPALADGLEALADHDAPWDYDLHPTRRASCPAIALPPSRPNAHPSPLPPMRSGSGTLALGDAAPSVSASTAASAYAPAAASGYRAPALSPGLSGGHGYVPSVGAIPEVGAAAAGPRSFAPPSPSLQASHQAAAAAFMIADPGAGRGRRGSATSLSGAGGAGAYSRASSVASSSSSLWEHVAAAQAAAPRRGSAQPMSRHES</sequence>
<reference evidence="3" key="1">
    <citation type="journal article" date="2018" name="Nat. Microbiol.">
        <title>Leveraging single-cell genomics to expand the fungal tree of life.</title>
        <authorList>
            <person name="Ahrendt S.R."/>
            <person name="Quandt C.A."/>
            <person name="Ciobanu D."/>
            <person name="Clum A."/>
            <person name="Salamov A."/>
            <person name="Andreopoulos B."/>
            <person name="Cheng J.F."/>
            <person name="Woyke T."/>
            <person name="Pelin A."/>
            <person name="Henrissat B."/>
            <person name="Reynolds N.K."/>
            <person name="Benny G.L."/>
            <person name="Smith M.E."/>
            <person name="James T.Y."/>
            <person name="Grigoriev I.V."/>
        </authorList>
    </citation>
    <scope>NUCLEOTIDE SEQUENCE [LARGE SCALE GENOMIC DNA]</scope>
    <source>
        <strain evidence="3">ATCC 52028</strain>
    </source>
</reference>
<accession>A0A4P9XDR8</accession>
<feature type="region of interest" description="Disordered" evidence="1">
    <location>
        <begin position="189"/>
        <end position="221"/>
    </location>
</feature>
<feature type="region of interest" description="Disordered" evidence="1">
    <location>
        <begin position="428"/>
        <end position="448"/>
    </location>
</feature>
<gene>
    <name evidence="2" type="ORF">CXG81DRAFT_17160</name>
</gene>
<dbReference type="Proteomes" id="UP000274922">
    <property type="component" value="Unassembled WGS sequence"/>
</dbReference>
<evidence type="ECO:0000256" key="1">
    <source>
        <dbReference type="SAM" id="MobiDB-lite"/>
    </source>
</evidence>
<dbReference type="EMBL" id="ML014125">
    <property type="protein sequence ID" value="RKP03310.1"/>
    <property type="molecule type" value="Genomic_DNA"/>
</dbReference>
<dbReference type="AlphaFoldDB" id="A0A4P9XDR8"/>
<protein>
    <submittedName>
        <fullName evidence="2">Uncharacterized protein</fullName>
    </submittedName>
</protein>
<evidence type="ECO:0000313" key="3">
    <source>
        <dbReference type="Proteomes" id="UP000274922"/>
    </source>
</evidence>
<name>A0A4P9XDR8_9FUNG</name>
<keyword evidence="3" id="KW-1185">Reference proteome</keyword>
<evidence type="ECO:0000313" key="2">
    <source>
        <dbReference type="EMBL" id="RKP03310.1"/>
    </source>
</evidence>
<feature type="region of interest" description="Disordered" evidence="1">
    <location>
        <begin position="463"/>
        <end position="485"/>
    </location>
</feature>